<accession>A0AAN4W3N8</accession>
<dbReference type="InterPro" id="IPR037066">
    <property type="entry name" value="Plug_dom_sf"/>
</dbReference>
<keyword evidence="13" id="KW-0675">Receptor</keyword>
<evidence type="ECO:0000256" key="10">
    <source>
        <dbReference type="SAM" id="SignalP"/>
    </source>
</evidence>
<dbReference type="Pfam" id="PF07715">
    <property type="entry name" value="Plug"/>
    <property type="match status" value="1"/>
</dbReference>
<keyword evidence="10" id="KW-0732">Signal</keyword>
<keyword evidence="4 8" id="KW-0812">Transmembrane</keyword>
<keyword evidence="5 9" id="KW-0798">TonB box</keyword>
<dbReference type="SUPFAM" id="SSF49464">
    <property type="entry name" value="Carboxypeptidase regulatory domain-like"/>
    <property type="match status" value="1"/>
</dbReference>
<dbReference type="InterPro" id="IPR036942">
    <property type="entry name" value="Beta-barrel_TonB_sf"/>
</dbReference>
<comment type="similarity">
    <text evidence="8 9">Belongs to the TonB-dependent receptor family.</text>
</comment>
<evidence type="ECO:0000256" key="6">
    <source>
        <dbReference type="ARBA" id="ARBA00023136"/>
    </source>
</evidence>
<comment type="subcellular location">
    <subcellularLocation>
        <location evidence="1 8">Cell outer membrane</location>
        <topology evidence="1 8">Multi-pass membrane protein</topology>
    </subcellularLocation>
</comment>
<feature type="signal peptide" evidence="10">
    <location>
        <begin position="1"/>
        <end position="20"/>
    </location>
</feature>
<keyword evidence="14" id="KW-1185">Reference proteome</keyword>
<dbReference type="SUPFAM" id="SSF56935">
    <property type="entry name" value="Porins"/>
    <property type="match status" value="1"/>
</dbReference>
<evidence type="ECO:0000256" key="8">
    <source>
        <dbReference type="PROSITE-ProRule" id="PRU01360"/>
    </source>
</evidence>
<keyword evidence="2 8" id="KW-0813">Transport</keyword>
<protein>
    <submittedName>
        <fullName evidence="13">TonB-dependent receptor</fullName>
    </submittedName>
</protein>
<name>A0AAN4W3N8_9BACT</name>
<dbReference type="Gene3D" id="2.40.170.20">
    <property type="entry name" value="TonB-dependent receptor, beta-barrel domain"/>
    <property type="match status" value="1"/>
</dbReference>
<keyword evidence="7 8" id="KW-0998">Cell outer membrane</keyword>
<evidence type="ECO:0000256" key="5">
    <source>
        <dbReference type="ARBA" id="ARBA00023077"/>
    </source>
</evidence>
<comment type="caution">
    <text evidence="13">The sequence shown here is derived from an EMBL/GenBank/DDBJ whole genome shotgun (WGS) entry which is preliminary data.</text>
</comment>
<dbReference type="InterPro" id="IPR012910">
    <property type="entry name" value="Plug_dom"/>
</dbReference>
<feature type="domain" description="TonB-dependent receptor-like beta-barrel" evidence="11">
    <location>
        <begin position="431"/>
        <end position="859"/>
    </location>
</feature>
<evidence type="ECO:0000313" key="13">
    <source>
        <dbReference type="EMBL" id="GJM63395.1"/>
    </source>
</evidence>
<reference evidence="13 14" key="1">
    <citation type="submission" date="2021-12" db="EMBL/GenBank/DDBJ databases">
        <title>Genome sequencing of bacteria with rrn-lacking chromosome and rrn-plasmid.</title>
        <authorList>
            <person name="Anda M."/>
            <person name="Iwasaki W."/>
        </authorList>
    </citation>
    <scope>NUCLEOTIDE SEQUENCE [LARGE SCALE GENOMIC DNA]</scope>
    <source>
        <strain evidence="13 14">NBRC 15940</strain>
    </source>
</reference>
<dbReference type="GO" id="GO:0009279">
    <property type="term" value="C:cell outer membrane"/>
    <property type="evidence" value="ECO:0007669"/>
    <property type="project" value="UniProtKB-SubCell"/>
</dbReference>
<feature type="domain" description="TonB-dependent receptor plug" evidence="12">
    <location>
        <begin position="245"/>
        <end position="322"/>
    </location>
</feature>
<dbReference type="PROSITE" id="PS52016">
    <property type="entry name" value="TONB_DEPENDENT_REC_3"/>
    <property type="match status" value="1"/>
</dbReference>
<evidence type="ECO:0000259" key="11">
    <source>
        <dbReference type="Pfam" id="PF00593"/>
    </source>
</evidence>
<gene>
    <name evidence="13" type="ORF">PEDI_39470</name>
</gene>
<evidence type="ECO:0000256" key="1">
    <source>
        <dbReference type="ARBA" id="ARBA00004571"/>
    </source>
</evidence>
<feature type="chain" id="PRO_5042907958" evidence="10">
    <location>
        <begin position="21"/>
        <end position="897"/>
    </location>
</feature>
<evidence type="ECO:0000256" key="9">
    <source>
        <dbReference type="RuleBase" id="RU003357"/>
    </source>
</evidence>
<proteinExistence type="inferred from homology"/>
<evidence type="ECO:0000256" key="4">
    <source>
        <dbReference type="ARBA" id="ARBA00022692"/>
    </source>
</evidence>
<dbReference type="InterPro" id="IPR039426">
    <property type="entry name" value="TonB-dep_rcpt-like"/>
</dbReference>
<dbReference type="Gene3D" id="2.60.40.1120">
    <property type="entry name" value="Carboxypeptidase-like, regulatory domain"/>
    <property type="match status" value="1"/>
</dbReference>
<keyword evidence="6 8" id="KW-0472">Membrane</keyword>
<dbReference type="RefSeq" id="WP_338238564.1">
    <property type="nucleotide sequence ID" value="NZ_BQKE01000002.1"/>
</dbReference>
<dbReference type="InterPro" id="IPR000531">
    <property type="entry name" value="Beta-barrel_TonB"/>
</dbReference>
<evidence type="ECO:0000313" key="14">
    <source>
        <dbReference type="Proteomes" id="UP001310022"/>
    </source>
</evidence>
<dbReference type="Proteomes" id="UP001310022">
    <property type="component" value="Unassembled WGS sequence"/>
</dbReference>
<dbReference type="EMBL" id="BQKE01000002">
    <property type="protein sequence ID" value="GJM63395.1"/>
    <property type="molecule type" value="Genomic_DNA"/>
</dbReference>
<dbReference type="AlphaFoldDB" id="A0AAN4W3N8"/>
<organism evidence="13 14">
    <name type="scientific">Persicobacter diffluens</name>
    <dbReference type="NCBI Taxonomy" id="981"/>
    <lineage>
        <taxon>Bacteria</taxon>
        <taxon>Pseudomonadati</taxon>
        <taxon>Bacteroidota</taxon>
        <taxon>Cytophagia</taxon>
        <taxon>Cytophagales</taxon>
        <taxon>Persicobacteraceae</taxon>
        <taxon>Persicobacter</taxon>
    </lineage>
</organism>
<evidence type="ECO:0000256" key="2">
    <source>
        <dbReference type="ARBA" id="ARBA00022448"/>
    </source>
</evidence>
<keyword evidence="3 8" id="KW-1134">Transmembrane beta strand</keyword>
<evidence type="ECO:0000256" key="3">
    <source>
        <dbReference type="ARBA" id="ARBA00022452"/>
    </source>
</evidence>
<dbReference type="Gene3D" id="2.170.130.10">
    <property type="entry name" value="TonB-dependent receptor, plug domain"/>
    <property type="match status" value="1"/>
</dbReference>
<dbReference type="InterPro" id="IPR008969">
    <property type="entry name" value="CarboxyPept-like_regulatory"/>
</dbReference>
<sequence>MFRTYCLCLFAFIFSFSAFGQKTPLDQKLKVSKEYLGRTKGQILNDLINQFQLKVDGATDIFPTGVTKMKFYRKTPIKEVLDDLFQYTHYQYRLLSDRTLVIREGGEQIVGLEEYEVSRTAFQLTGRVKDFVSGEPLPYATVQLAYVEGQTAVTNLEGNFVLKEVPSDTVTLLVKYLGYEHQWYKVTPKRVKANQVIIEMEMEATELDQVVISDFKENQIMKISGEAGRMAISPAQLRGLPSLGEKDIFRSLQLLPGISGTNETSSGLYVRGGTPDQNLILLDRIPIFHVDHLYGFFSAFNTQALKDVQVYKGGFGAQYGGKMSSVVDMTGKKGNTENWGGNLNISGLSASGLLEGPINGGDGSALLAFRRSYQSFLFNNINSVYDNPPTITPPSGGGGRPGGGGGRMNIEPQLYFWDLNAKVSHKIGEKDQLSFSYYQGQDNMDNSREFNFSPPGMETVNNSITDINEWGNLGGNFQWNRQWNDQLFSSFNSSYSRYFNYRERSGSLARPGEEAHNMEDVEDNVIDDLRLQWDFTYNLNEQHRLKWGLQSDFYSAYYDWYNQDNTYADHNGAGQTHALYLEDEWKWNRLEITGGIRSTYFSQTNEFYTAPRLAAKYQLGENTHLKAAWGWYYQFTSRITRDNIDDRPREFWLLADGDNLPVGKSEHYLLGLTHEWNNLVLDVEAFYKKLDGLSEYSTAGPTIGFRPGQGSAGTGEEYFYTGTGATKGVEFLLQKKAGNFTGWVGYTLSQVRYDFPDLASEAFYALHDQTHELKLVGNYKWNNWILAGSWIYGSGKPYTAVLGTYESSLPDGSTEYHPILSDKNEYRLPAYHRLDVSVTYNWKLSRKSDLDIGLTFFNLYDRSNVWYKEYSIVEGELMETEVNTLGFTPNFFINFNF</sequence>
<evidence type="ECO:0000256" key="7">
    <source>
        <dbReference type="ARBA" id="ARBA00023237"/>
    </source>
</evidence>
<dbReference type="Pfam" id="PF00593">
    <property type="entry name" value="TonB_dep_Rec_b-barrel"/>
    <property type="match status" value="1"/>
</dbReference>
<dbReference type="Pfam" id="PF13715">
    <property type="entry name" value="CarbopepD_reg_2"/>
    <property type="match status" value="1"/>
</dbReference>
<evidence type="ECO:0000259" key="12">
    <source>
        <dbReference type="Pfam" id="PF07715"/>
    </source>
</evidence>